<dbReference type="PROSITE" id="PS50893">
    <property type="entry name" value="ABC_TRANSPORTER_2"/>
    <property type="match status" value="1"/>
</dbReference>
<proteinExistence type="predicted"/>
<evidence type="ECO:0000256" key="2">
    <source>
        <dbReference type="ARBA" id="ARBA00022741"/>
    </source>
</evidence>
<accession>A0A644VG46</accession>
<dbReference type="InterPro" id="IPR027417">
    <property type="entry name" value="P-loop_NTPase"/>
</dbReference>
<evidence type="ECO:0000256" key="3">
    <source>
        <dbReference type="ARBA" id="ARBA00022840"/>
    </source>
</evidence>
<dbReference type="InterPro" id="IPR017871">
    <property type="entry name" value="ABC_transporter-like_CS"/>
</dbReference>
<protein>
    <submittedName>
        <fullName evidence="5">Lipoprotein-releasing system ATP-binding protein LolD</fullName>
        <ecNumber evidence="5">3.6.3.-</ecNumber>
    </submittedName>
</protein>
<dbReference type="GO" id="GO:0016887">
    <property type="term" value="F:ATP hydrolysis activity"/>
    <property type="evidence" value="ECO:0007669"/>
    <property type="project" value="InterPro"/>
</dbReference>
<dbReference type="InterPro" id="IPR015854">
    <property type="entry name" value="ABC_transpr_LolD-like"/>
</dbReference>
<evidence type="ECO:0000256" key="1">
    <source>
        <dbReference type="ARBA" id="ARBA00022448"/>
    </source>
</evidence>
<dbReference type="EMBL" id="VSSQ01000299">
    <property type="protein sequence ID" value="MPL90270.1"/>
    <property type="molecule type" value="Genomic_DNA"/>
</dbReference>
<keyword evidence="1" id="KW-0813">Transport</keyword>
<evidence type="ECO:0000259" key="4">
    <source>
        <dbReference type="PROSITE" id="PS50893"/>
    </source>
</evidence>
<dbReference type="InterPro" id="IPR017911">
    <property type="entry name" value="MacB-like_ATP-bd"/>
</dbReference>
<dbReference type="InterPro" id="IPR003439">
    <property type="entry name" value="ABC_transporter-like_ATP-bd"/>
</dbReference>
<keyword evidence="5" id="KW-0449">Lipoprotein</keyword>
<dbReference type="EC" id="3.6.3.-" evidence="5"/>
<keyword evidence="5" id="KW-0378">Hydrolase</keyword>
<dbReference type="CDD" id="cd03255">
    <property type="entry name" value="ABC_MJ0796_LolCDE_FtsE"/>
    <property type="match status" value="1"/>
</dbReference>
<dbReference type="GO" id="GO:0005524">
    <property type="term" value="F:ATP binding"/>
    <property type="evidence" value="ECO:0007669"/>
    <property type="project" value="UniProtKB-KW"/>
</dbReference>
<feature type="domain" description="ABC transporter" evidence="4">
    <location>
        <begin position="49"/>
        <end position="273"/>
    </location>
</feature>
<reference evidence="5" key="1">
    <citation type="submission" date="2019-08" db="EMBL/GenBank/DDBJ databases">
        <authorList>
            <person name="Kucharzyk K."/>
            <person name="Murdoch R.W."/>
            <person name="Higgins S."/>
            <person name="Loffler F."/>
        </authorList>
    </citation>
    <scope>NUCLEOTIDE SEQUENCE</scope>
</reference>
<keyword evidence="3 5" id="KW-0067">ATP-binding</keyword>
<dbReference type="AlphaFoldDB" id="A0A644VG46"/>
<organism evidence="5">
    <name type="scientific">bioreactor metagenome</name>
    <dbReference type="NCBI Taxonomy" id="1076179"/>
    <lineage>
        <taxon>unclassified sequences</taxon>
        <taxon>metagenomes</taxon>
        <taxon>ecological metagenomes</taxon>
    </lineage>
</organism>
<dbReference type="GO" id="GO:0022857">
    <property type="term" value="F:transmembrane transporter activity"/>
    <property type="evidence" value="ECO:0007669"/>
    <property type="project" value="TreeGrafter"/>
</dbReference>
<dbReference type="FunFam" id="3.40.50.300:FF:000032">
    <property type="entry name" value="Export ABC transporter ATP-binding protein"/>
    <property type="match status" value="1"/>
</dbReference>
<dbReference type="SMART" id="SM00382">
    <property type="entry name" value="AAA"/>
    <property type="match status" value="1"/>
</dbReference>
<dbReference type="GO" id="GO:0098796">
    <property type="term" value="C:membrane protein complex"/>
    <property type="evidence" value="ECO:0007669"/>
    <property type="project" value="UniProtKB-ARBA"/>
</dbReference>
<gene>
    <name evidence="5" type="primary">lolD_13</name>
    <name evidence="5" type="ORF">SDC9_36317</name>
</gene>
<dbReference type="Gene3D" id="3.40.50.300">
    <property type="entry name" value="P-loop containing nucleotide triphosphate hydrolases"/>
    <property type="match status" value="1"/>
</dbReference>
<dbReference type="PANTHER" id="PTHR24220">
    <property type="entry name" value="IMPORT ATP-BINDING PROTEIN"/>
    <property type="match status" value="1"/>
</dbReference>
<dbReference type="InterPro" id="IPR003593">
    <property type="entry name" value="AAA+_ATPase"/>
</dbReference>
<name>A0A644VG46_9ZZZZ</name>
<sequence>MSRFFYLTFLRHLLQLNSQLICYIDIGCINIRAFRKPQIIHCMESQTVITLHSIIKRFPEGEGFFTALNNISLTICSGEFVGLVGPSGSGKTTLLNIIGSLDIPSEGDAVVMGQSISRLNAKESAHLRNKHIGFIFQSYNLLPVYSVFENIEFALLLQKIPANERRKAVMEALEWVGLTNKAKSRPAQLSGGECQRVAIARAMVKRPSVVLADEPSANLDAANSHNILQTMQKLNQELNTTFLFATHDEKVMQYMKRIIYLKDGVVEKDVSLL</sequence>
<keyword evidence="2" id="KW-0547">Nucleotide-binding</keyword>
<dbReference type="PANTHER" id="PTHR24220:SF86">
    <property type="entry name" value="ABC TRANSPORTER ABCH.1"/>
    <property type="match status" value="1"/>
</dbReference>
<dbReference type="Pfam" id="PF00005">
    <property type="entry name" value="ABC_tran"/>
    <property type="match status" value="1"/>
</dbReference>
<dbReference type="SUPFAM" id="SSF52540">
    <property type="entry name" value="P-loop containing nucleoside triphosphate hydrolases"/>
    <property type="match status" value="1"/>
</dbReference>
<dbReference type="GO" id="GO:0005886">
    <property type="term" value="C:plasma membrane"/>
    <property type="evidence" value="ECO:0007669"/>
    <property type="project" value="TreeGrafter"/>
</dbReference>
<evidence type="ECO:0000313" key="5">
    <source>
        <dbReference type="EMBL" id="MPL90270.1"/>
    </source>
</evidence>
<comment type="caution">
    <text evidence="5">The sequence shown here is derived from an EMBL/GenBank/DDBJ whole genome shotgun (WGS) entry which is preliminary data.</text>
</comment>
<dbReference type="PROSITE" id="PS00211">
    <property type="entry name" value="ABC_TRANSPORTER_1"/>
    <property type="match status" value="1"/>
</dbReference>